<accession>A0A4Z2JC98</accession>
<proteinExistence type="predicted"/>
<name>A0A4Z2JC98_9TELE</name>
<sequence length="319" mass="33546">MAHLEAPKAVQSTTGQGQRLLGHNNSLSTITTTTSSIQKEGRLEQGTGPPGGSGKWTHLDLLQDLGAGLRLRHLPGNAQDLAALIGRARAGAQAAGATARKTVFTHVLEESEVRVLQLPVHDPEEHSDMSEAAFSPPPPPLSPQSPPPSPSLPPPPLLRVGGLPDAPQLVCLHGPAAGELQQPLDVVEDGGLVVGERKLHLPGGAQTCHLKPPQGGAGERRRKPSTQTCGHVTYLQGERQVGGLLDVGSAWSRVEGWNQSRELSLEDEVVVPRPPAPAFGLTGYYQDLLVLLVLLVVVLVLVVVVVGLGEVLLIVQLGQ</sequence>
<feature type="region of interest" description="Disordered" evidence="1">
    <location>
        <begin position="122"/>
        <end position="160"/>
    </location>
</feature>
<dbReference type="EMBL" id="SRLO01000011">
    <property type="protein sequence ID" value="TNN87393.1"/>
    <property type="molecule type" value="Genomic_DNA"/>
</dbReference>
<feature type="compositionally biased region" description="Low complexity" evidence="1">
    <location>
        <begin position="28"/>
        <end position="37"/>
    </location>
</feature>
<comment type="caution">
    <text evidence="3">The sequence shown here is derived from an EMBL/GenBank/DDBJ whole genome shotgun (WGS) entry which is preliminary data.</text>
</comment>
<keyword evidence="4" id="KW-1185">Reference proteome</keyword>
<dbReference type="AlphaFoldDB" id="A0A4Z2JC98"/>
<keyword evidence="2" id="KW-0472">Membrane</keyword>
<reference evidence="3 4" key="1">
    <citation type="submission" date="2019-03" db="EMBL/GenBank/DDBJ databases">
        <title>First draft genome of Liparis tanakae, snailfish: a comprehensive survey of snailfish specific genes.</title>
        <authorList>
            <person name="Kim W."/>
            <person name="Song I."/>
            <person name="Jeong J.-H."/>
            <person name="Kim D."/>
            <person name="Kim S."/>
            <person name="Ryu S."/>
            <person name="Song J.Y."/>
            <person name="Lee S.K."/>
        </authorList>
    </citation>
    <scope>NUCLEOTIDE SEQUENCE [LARGE SCALE GENOMIC DNA]</scope>
    <source>
        <tissue evidence="3">Muscle</tissue>
    </source>
</reference>
<evidence type="ECO:0000313" key="3">
    <source>
        <dbReference type="EMBL" id="TNN87393.1"/>
    </source>
</evidence>
<feature type="region of interest" description="Disordered" evidence="1">
    <location>
        <begin position="204"/>
        <end position="225"/>
    </location>
</feature>
<organism evidence="3 4">
    <name type="scientific">Liparis tanakae</name>
    <name type="common">Tanaka's snailfish</name>
    <dbReference type="NCBI Taxonomy" id="230148"/>
    <lineage>
        <taxon>Eukaryota</taxon>
        <taxon>Metazoa</taxon>
        <taxon>Chordata</taxon>
        <taxon>Craniata</taxon>
        <taxon>Vertebrata</taxon>
        <taxon>Euteleostomi</taxon>
        <taxon>Actinopterygii</taxon>
        <taxon>Neopterygii</taxon>
        <taxon>Teleostei</taxon>
        <taxon>Neoteleostei</taxon>
        <taxon>Acanthomorphata</taxon>
        <taxon>Eupercaria</taxon>
        <taxon>Perciformes</taxon>
        <taxon>Cottioidei</taxon>
        <taxon>Cottales</taxon>
        <taxon>Liparidae</taxon>
        <taxon>Liparis</taxon>
    </lineage>
</organism>
<feature type="compositionally biased region" description="Polar residues" evidence="1">
    <location>
        <begin position="10"/>
        <end position="27"/>
    </location>
</feature>
<protein>
    <submittedName>
        <fullName evidence="3">Uncharacterized protein</fullName>
    </submittedName>
</protein>
<evidence type="ECO:0000256" key="1">
    <source>
        <dbReference type="SAM" id="MobiDB-lite"/>
    </source>
</evidence>
<dbReference type="Proteomes" id="UP000314294">
    <property type="component" value="Unassembled WGS sequence"/>
</dbReference>
<feature type="transmembrane region" description="Helical" evidence="2">
    <location>
        <begin position="288"/>
        <end position="315"/>
    </location>
</feature>
<feature type="compositionally biased region" description="Pro residues" evidence="1">
    <location>
        <begin position="135"/>
        <end position="157"/>
    </location>
</feature>
<keyword evidence="2" id="KW-1133">Transmembrane helix</keyword>
<evidence type="ECO:0000256" key="2">
    <source>
        <dbReference type="SAM" id="Phobius"/>
    </source>
</evidence>
<feature type="region of interest" description="Disordered" evidence="1">
    <location>
        <begin position="1"/>
        <end position="55"/>
    </location>
</feature>
<evidence type="ECO:0000313" key="4">
    <source>
        <dbReference type="Proteomes" id="UP000314294"/>
    </source>
</evidence>
<gene>
    <name evidence="3" type="ORF">EYF80_002594</name>
</gene>
<keyword evidence="2" id="KW-0812">Transmembrane</keyword>